<comment type="caution">
    <text evidence="2">The sequence shown here is derived from an EMBL/GenBank/DDBJ whole genome shotgun (WGS) entry which is preliminary data.</text>
</comment>
<dbReference type="Gene3D" id="3.30.910.20">
    <property type="entry name" value="Skp domain"/>
    <property type="match status" value="1"/>
</dbReference>
<feature type="compositionally biased region" description="Low complexity" evidence="1">
    <location>
        <begin position="17"/>
        <end position="34"/>
    </location>
</feature>
<dbReference type="InterPro" id="IPR005632">
    <property type="entry name" value="Chaperone_Skp"/>
</dbReference>
<dbReference type="GO" id="GO:0051082">
    <property type="term" value="F:unfolded protein binding"/>
    <property type="evidence" value="ECO:0007669"/>
    <property type="project" value="InterPro"/>
</dbReference>
<dbReference type="SUPFAM" id="SSF111384">
    <property type="entry name" value="OmpH-like"/>
    <property type="match status" value="1"/>
</dbReference>
<reference evidence="2 3" key="1">
    <citation type="journal article" date="2019" name="Nat. Microbiol.">
        <title>Mediterranean grassland soil C-N compound turnover is dependent on rainfall and depth, and is mediated by genomically divergent microorganisms.</title>
        <authorList>
            <person name="Diamond S."/>
            <person name="Andeer P.F."/>
            <person name="Li Z."/>
            <person name="Crits-Christoph A."/>
            <person name="Burstein D."/>
            <person name="Anantharaman K."/>
            <person name="Lane K.R."/>
            <person name="Thomas B.C."/>
            <person name="Pan C."/>
            <person name="Northen T.R."/>
            <person name="Banfield J.F."/>
        </authorList>
    </citation>
    <scope>NUCLEOTIDE SEQUENCE [LARGE SCALE GENOMIC DNA]</scope>
    <source>
        <strain evidence="2">NP_4</strain>
    </source>
</reference>
<evidence type="ECO:0000313" key="2">
    <source>
        <dbReference type="EMBL" id="TMJ05655.1"/>
    </source>
</evidence>
<dbReference type="AlphaFoldDB" id="A0A537LCA3"/>
<dbReference type="EMBL" id="VBAL01000025">
    <property type="protein sequence ID" value="TMJ05655.1"/>
    <property type="molecule type" value="Genomic_DNA"/>
</dbReference>
<protein>
    <submittedName>
        <fullName evidence="2">OmpH family outer membrane protein</fullName>
    </submittedName>
</protein>
<evidence type="ECO:0000256" key="1">
    <source>
        <dbReference type="SAM" id="MobiDB-lite"/>
    </source>
</evidence>
<proteinExistence type="predicted"/>
<organism evidence="2 3">
    <name type="scientific">Candidatus Segetimicrobium genomatis</name>
    <dbReference type="NCBI Taxonomy" id="2569760"/>
    <lineage>
        <taxon>Bacteria</taxon>
        <taxon>Bacillati</taxon>
        <taxon>Candidatus Sysuimicrobiota</taxon>
        <taxon>Candidatus Sysuimicrobiia</taxon>
        <taxon>Candidatus Sysuimicrobiales</taxon>
        <taxon>Candidatus Segetimicrobiaceae</taxon>
        <taxon>Candidatus Segetimicrobium</taxon>
    </lineage>
</organism>
<dbReference type="SMART" id="SM00935">
    <property type="entry name" value="OmpH"/>
    <property type="match status" value="1"/>
</dbReference>
<feature type="region of interest" description="Disordered" evidence="1">
    <location>
        <begin position="1"/>
        <end position="34"/>
    </location>
</feature>
<accession>A0A537LCA3</accession>
<gene>
    <name evidence="2" type="ORF">E6H01_02805</name>
</gene>
<sequence>MTGTREHGNPHAGFAGSGRSTGTRPGTRGSAPGTRLTSLLPVIVGLTLVATGCAPRVGVVDSKRILNESVVALSYQKQLDDREKAMVADLRLLTGQLGKEDLEARRQAYLRELATLRRDFEERLNQRIHAAVAEEARGRRLRVVLVKQVTRFGGIDITDAVLARLK</sequence>
<evidence type="ECO:0000313" key="3">
    <source>
        <dbReference type="Proteomes" id="UP000319353"/>
    </source>
</evidence>
<name>A0A537LCA3_9BACT</name>
<dbReference type="InterPro" id="IPR024930">
    <property type="entry name" value="Skp_dom_sf"/>
</dbReference>
<dbReference type="Proteomes" id="UP000319353">
    <property type="component" value="Unassembled WGS sequence"/>
</dbReference>